<dbReference type="EMBL" id="BAAAHQ010000046">
    <property type="protein sequence ID" value="GAA0950126.1"/>
    <property type="molecule type" value="Genomic_DNA"/>
</dbReference>
<evidence type="ECO:0000313" key="2">
    <source>
        <dbReference type="EMBL" id="GAA0950126.1"/>
    </source>
</evidence>
<dbReference type="Pfam" id="PF13560">
    <property type="entry name" value="HTH_31"/>
    <property type="match status" value="1"/>
</dbReference>
<name>A0ABN1R0I7_9ACTN</name>
<proteinExistence type="predicted"/>
<comment type="caution">
    <text evidence="2">The sequence shown here is derived from an EMBL/GenBank/DDBJ whole genome shotgun (WGS) entry which is preliminary data.</text>
</comment>
<evidence type="ECO:0000259" key="1">
    <source>
        <dbReference type="PROSITE" id="PS50943"/>
    </source>
</evidence>
<protein>
    <recommendedName>
        <fullName evidence="1">HTH cro/C1-type domain-containing protein</fullName>
    </recommendedName>
</protein>
<accession>A0ABN1R0I7</accession>
<dbReference type="PROSITE" id="PS50943">
    <property type="entry name" value="HTH_CROC1"/>
    <property type="match status" value="1"/>
</dbReference>
<dbReference type="SUPFAM" id="SSF47413">
    <property type="entry name" value="lambda repressor-like DNA-binding domains"/>
    <property type="match status" value="1"/>
</dbReference>
<gene>
    <name evidence="2" type="ORF">GCM10009560_69200</name>
</gene>
<dbReference type="CDD" id="cd00093">
    <property type="entry name" value="HTH_XRE"/>
    <property type="match status" value="1"/>
</dbReference>
<keyword evidence="3" id="KW-1185">Reference proteome</keyword>
<dbReference type="SMART" id="SM00530">
    <property type="entry name" value="HTH_XRE"/>
    <property type="match status" value="1"/>
</dbReference>
<dbReference type="RefSeq" id="WP_343954479.1">
    <property type="nucleotide sequence ID" value="NZ_BAAAHQ010000046.1"/>
</dbReference>
<evidence type="ECO:0000313" key="3">
    <source>
        <dbReference type="Proteomes" id="UP001501578"/>
    </source>
</evidence>
<feature type="domain" description="HTH cro/C1-type" evidence="1">
    <location>
        <begin position="7"/>
        <end position="42"/>
    </location>
</feature>
<reference evidence="2 3" key="1">
    <citation type="journal article" date="2019" name="Int. J. Syst. Evol. Microbiol.">
        <title>The Global Catalogue of Microorganisms (GCM) 10K type strain sequencing project: providing services to taxonomists for standard genome sequencing and annotation.</title>
        <authorList>
            <consortium name="The Broad Institute Genomics Platform"/>
            <consortium name="The Broad Institute Genome Sequencing Center for Infectious Disease"/>
            <person name="Wu L."/>
            <person name="Ma J."/>
        </authorList>
    </citation>
    <scope>NUCLEOTIDE SEQUENCE [LARGE SCALE GENOMIC DNA]</scope>
    <source>
        <strain evidence="2 3">JCM 11136</strain>
    </source>
</reference>
<dbReference type="InterPro" id="IPR010982">
    <property type="entry name" value="Lambda_DNA-bd_dom_sf"/>
</dbReference>
<organism evidence="2 3">
    <name type="scientific">Nonomuraea longicatena</name>
    <dbReference type="NCBI Taxonomy" id="83682"/>
    <lineage>
        <taxon>Bacteria</taxon>
        <taxon>Bacillati</taxon>
        <taxon>Actinomycetota</taxon>
        <taxon>Actinomycetes</taxon>
        <taxon>Streptosporangiales</taxon>
        <taxon>Streptosporangiaceae</taxon>
        <taxon>Nonomuraea</taxon>
    </lineage>
</organism>
<dbReference type="Gene3D" id="1.10.260.40">
    <property type="entry name" value="lambda repressor-like DNA-binding domains"/>
    <property type="match status" value="1"/>
</dbReference>
<dbReference type="InterPro" id="IPR001387">
    <property type="entry name" value="Cro/C1-type_HTH"/>
</dbReference>
<dbReference type="Proteomes" id="UP001501578">
    <property type="component" value="Unassembled WGS sequence"/>
</dbReference>
<sequence length="415" mass="44895">MRFGEKLRYFRNERQVSLSGLQEATYFSKSYLSRVERGLRNPERLLAELADQALDANGQLVAAWIRDYENVPPMLEARSGGEATKRRAFLKNATLAAGVGLTDVAGQPEQSAATVARLRDALVPDTRTSPVAPSRASLARAMTRAQRDFAAAHYADLADDLADLIPLARIASEPVELAIAAQVYHLATRTLIKLSASPYAWIAANQGEQAAHASGDLRAIGDARRDLVSLFHRAMEYGKARDITTSAAKWLRPQLKGASAPAWGAYGALMSTGAIAAARLEDRHSAMGMLQEADEAAQHAPNIVLSHGHVATYKIGVSIVLGDAGTAIEYAKGVTPDEIPTQERRASYYTGIAEAYTLWGKTDRAVRALLVAEKVAPTEIQRAGTRQVITELLHRDRHSKLSGLRALARRAGVSL</sequence>